<evidence type="ECO:0000313" key="1">
    <source>
        <dbReference type="EMBL" id="KAG0275011.1"/>
    </source>
</evidence>
<reference evidence="1" key="1">
    <citation type="journal article" date="2020" name="Fungal Divers.">
        <title>Resolving the Mortierellaceae phylogeny through synthesis of multi-gene phylogenetics and phylogenomics.</title>
        <authorList>
            <person name="Vandepol N."/>
            <person name="Liber J."/>
            <person name="Desiro A."/>
            <person name="Na H."/>
            <person name="Kennedy M."/>
            <person name="Barry K."/>
            <person name="Grigoriev I.V."/>
            <person name="Miller A.N."/>
            <person name="O'Donnell K."/>
            <person name="Stajich J.E."/>
            <person name="Bonito G."/>
        </authorList>
    </citation>
    <scope>NUCLEOTIDE SEQUENCE</scope>
    <source>
        <strain evidence="1">NVP60</strain>
    </source>
</reference>
<keyword evidence="2" id="KW-1185">Reference proteome</keyword>
<evidence type="ECO:0000313" key="2">
    <source>
        <dbReference type="Proteomes" id="UP000823405"/>
    </source>
</evidence>
<sequence>PTCKAGCKAKLIVHKLRDDFLTGQHRLRITYYYRHTGHVLGDVNDFQHLRMTDDVRARIRNLVRIGLSTRAIRARIHVQGERAGVLFGEAALQRDHVPTYDDVYAVSHKYLAKTMRLDDDDLVSMHMWVDKLLVDKSFTVFKWRQQEDKTKFALGFMSPFQKHSFRAQYDAIGLDSTYGTNRKKYELYTIVTQDPITMKAIPVAFLITNDHTVTPLQAWFTHIKQVIGTPR</sequence>
<organism evidence="1 2">
    <name type="scientific">Linnemannia gamsii</name>
    <dbReference type="NCBI Taxonomy" id="64522"/>
    <lineage>
        <taxon>Eukaryota</taxon>
        <taxon>Fungi</taxon>
        <taxon>Fungi incertae sedis</taxon>
        <taxon>Mucoromycota</taxon>
        <taxon>Mortierellomycotina</taxon>
        <taxon>Mortierellomycetes</taxon>
        <taxon>Mortierellales</taxon>
        <taxon>Mortierellaceae</taxon>
        <taxon>Linnemannia</taxon>
    </lineage>
</organism>
<protein>
    <recommendedName>
        <fullName evidence="3">MULE transposase domain-containing protein</fullName>
    </recommendedName>
</protein>
<dbReference type="AlphaFoldDB" id="A0A9P6QK90"/>
<dbReference type="PANTHER" id="PTHR33977:SF1">
    <property type="entry name" value="ZINC ION BINDING PROTEIN"/>
    <property type="match status" value="1"/>
</dbReference>
<dbReference type="Proteomes" id="UP000823405">
    <property type="component" value="Unassembled WGS sequence"/>
</dbReference>
<accession>A0A9P6QK90</accession>
<gene>
    <name evidence="1" type="ORF">BGZ97_010405</name>
</gene>
<name>A0A9P6QK90_9FUNG</name>
<dbReference type="PANTHER" id="PTHR33977">
    <property type="entry name" value="ZINC ION BINDING PROTEIN"/>
    <property type="match status" value="1"/>
</dbReference>
<feature type="non-terminal residue" evidence="1">
    <location>
        <position position="1"/>
    </location>
</feature>
<dbReference type="OrthoDB" id="2430203at2759"/>
<proteinExistence type="predicted"/>
<comment type="caution">
    <text evidence="1">The sequence shown here is derived from an EMBL/GenBank/DDBJ whole genome shotgun (WGS) entry which is preliminary data.</text>
</comment>
<feature type="non-terminal residue" evidence="1">
    <location>
        <position position="231"/>
    </location>
</feature>
<dbReference type="EMBL" id="JAAAIN010005341">
    <property type="protein sequence ID" value="KAG0275011.1"/>
    <property type="molecule type" value="Genomic_DNA"/>
</dbReference>
<evidence type="ECO:0008006" key="3">
    <source>
        <dbReference type="Google" id="ProtNLM"/>
    </source>
</evidence>